<gene>
    <name evidence="2" type="ORF">HMPREF0078_1120</name>
</gene>
<keyword evidence="1" id="KW-1133">Transmembrane helix</keyword>
<comment type="caution">
    <text evidence="2">The sequence shown here is derived from an EMBL/GenBank/DDBJ whole genome shotgun (WGS) entry which is preliminary data.</text>
</comment>
<accession>C7HUV7</accession>
<organism evidence="2 3">
    <name type="scientific">Anaerococcus vaginalis ATCC 51170</name>
    <dbReference type="NCBI Taxonomy" id="655811"/>
    <lineage>
        <taxon>Bacteria</taxon>
        <taxon>Bacillati</taxon>
        <taxon>Bacillota</taxon>
        <taxon>Tissierellia</taxon>
        <taxon>Tissierellales</taxon>
        <taxon>Peptoniphilaceae</taxon>
        <taxon>Anaerococcus</taxon>
    </lineage>
</organism>
<proteinExistence type="predicted"/>
<keyword evidence="1" id="KW-0812">Transmembrane</keyword>
<protein>
    <submittedName>
        <fullName evidence="2">Uncharacterized protein</fullName>
    </submittedName>
</protein>
<evidence type="ECO:0000313" key="2">
    <source>
        <dbReference type="EMBL" id="EEU12512.1"/>
    </source>
</evidence>
<name>C7HUV7_9FIRM</name>
<keyword evidence="1" id="KW-0472">Membrane</keyword>
<evidence type="ECO:0000313" key="3">
    <source>
        <dbReference type="Proteomes" id="UP000003821"/>
    </source>
</evidence>
<dbReference type="HOGENOM" id="CLU_3264884_0_0_9"/>
<dbReference type="EMBL" id="ACXU01000015">
    <property type="protein sequence ID" value="EEU12512.1"/>
    <property type="molecule type" value="Genomic_DNA"/>
</dbReference>
<sequence length="41" mass="5199">MKFENIFNSKNFQNILKLKIKNFLFNFTNFICTIIFYYYFQ</sequence>
<reference evidence="2 3" key="1">
    <citation type="submission" date="2009-08" db="EMBL/GenBank/DDBJ databases">
        <authorList>
            <person name="Muzny D."/>
            <person name="Qin X."/>
            <person name="Deng J."/>
            <person name="Jiang H."/>
            <person name="Liu Y."/>
            <person name="Qu J."/>
            <person name="Song X.-Z."/>
            <person name="Zhang L."/>
            <person name="Thornton R."/>
            <person name="Coyle M."/>
            <person name="Francisco L."/>
            <person name="Jackson L."/>
            <person name="Javaid M."/>
            <person name="Korchina V."/>
            <person name="Kovar C."/>
            <person name="Mata R."/>
            <person name="Mathew T."/>
            <person name="Ngo R."/>
            <person name="Nguyen L."/>
            <person name="Nguyen N."/>
            <person name="Okwuonu G."/>
            <person name="Ongeri F."/>
            <person name="Pham C."/>
            <person name="Simmons D."/>
            <person name="Wilczek-Boney K."/>
            <person name="Hale W."/>
            <person name="Jakkamsetti A."/>
            <person name="Pham P."/>
            <person name="Ruth R."/>
            <person name="San Lucas F."/>
            <person name="Warren J."/>
            <person name="Zhang J."/>
            <person name="Zhao Z."/>
            <person name="Zhou C."/>
            <person name="Zhu D."/>
            <person name="Lee S."/>
            <person name="Bess C."/>
            <person name="Blankenburg K."/>
            <person name="Forbes L."/>
            <person name="Fu Q."/>
            <person name="Gubbala S."/>
            <person name="Hirani K."/>
            <person name="Jayaseelan J.C."/>
            <person name="Lara F."/>
            <person name="Munidasa M."/>
            <person name="Palculict T."/>
            <person name="Patil S."/>
            <person name="Pu L.-L."/>
            <person name="Saada N."/>
            <person name="Tang L."/>
            <person name="Weissenberger G."/>
            <person name="Zhu Y."/>
            <person name="Hemphill L."/>
            <person name="Shang Y."/>
            <person name="Youmans B."/>
            <person name="Ayvaz T."/>
            <person name="Ross M."/>
            <person name="Santibanez J."/>
            <person name="Aqrawi P."/>
            <person name="Gross S."/>
            <person name="Joshi V."/>
            <person name="Fowler G."/>
            <person name="Nazareth L."/>
            <person name="Reid J."/>
            <person name="Worley K."/>
            <person name="Petrosino J."/>
            <person name="Highlander S."/>
            <person name="Gibbs R."/>
            <person name="Gibbs R."/>
        </authorList>
    </citation>
    <scope>NUCLEOTIDE SEQUENCE [LARGE SCALE GENOMIC DNA]</scope>
    <source>
        <strain evidence="2 3">ATCC 51170</strain>
    </source>
</reference>
<dbReference type="Proteomes" id="UP000003821">
    <property type="component" value="Unassembled WGS sequence"/>
</dbReference>
<feature type="transmembrane region" description="Helical" evidence="1">
    <location>
        <begin position="20"/>
        <end position="40"/>
    </location>
</feature>
<keyword evidence="3" id="KW-1185">Reference proteome</keyword>
<evidence type="ECO:0000256" key="1">
    <source>
        <dbReference type="SAM" id="Phobius"/>
    </source>
</evidence>
<dbReference type="AlphaFoldDB" id="C7HUV7"/>